<gene>
    <name evidence="2" type="ORF">Q8852_03495</name>
</gene>
<protein>
    <recommendedName>
        <fullName evidence="4">Lipoprotein</fullName>
    </recommendedName>
</protein>
<dbReference type="Proteomes" id="UP001237011">
    <property type="component" value="Chromosome"/>
</dbReference>
<keyword evidence="3" id="KW-1185">Reference proteome</keyword>
<dbReference type="RefSeq" id="WP_305937795.1">
    <property type="nucleotide sequence ID" value="NZ_CP132191.1"/>
</dbReference>
<proteinExistence type="predicted"/>
<dbReference type="Gene3D" id="3.40.50.11110">
    <property type="entry name" value="Sialyltransferase, C-terminal GT-B Rossman nucleotide-binding domain"/>
    <property type="match status" value="1"/>
</dbReference>
<dbReference type="EMBL" id="CP132191">
    <property type="protein sequence ID" value="WLP85359.1"/>
    <property type="molecule type" value="Genomic_DNA"/>
</dbReference>
<evidence type="ECO:0000313" key="3">
    <source>
        <dbReference type="Proteomes" id="UP001237011"/>
    </source>
</evidence>
<evidence type="ECO:0008006" key="4">
    <source>
        <dbReference type="Google" id="ProtNLM"/>
    </source>
</evidence>
<sequence length="579" mass="67636">MKKWLIGLLATSMPILATSAIVSCRRPLDYSTLPEIDPTPPASHIDRYTAFEQDIIESANNPYPSVFIGRNASQYLISSLYSMVAQLEIIKKQNKPQNKYNDAIYIIDTAVNDYSKTLKDEKQRFNFKPLLDKYGDTAIKTQDGFNVENGMLRVLDNTKYMDKSWDNEYYAYPTWSQLQNFLTGYVDKVKLFDFYIPEISFSSLSSSVREWMMTHANKIVILSDGNSQPYNFIRGDYLPWALAQDTWYSQEELLNYWNQGIKQGSLQLDYHYFYTLKDKFKIYNSVGEYSHYFNKVLEMKNKPLAKLQINSYPLNYEKVGEELQKHLDINEFKNLYKQLAQIQDQSLLDLVTYGKDNYDSKKKNLVFMGSSLFRLYQDGTSRMGSDNIATKEAKAYMDKIYQLYPTDKYNYFFKLHPAFKNEHAINYVKELTNGKQNSVIILDPSVSWENMLAIDLANLKDNKAILFDQNDFKNNSIKTKLFGLQATSTTLLTTIAMLQEFFNISLEEALLFVDPKNFPLPQHFHIINRDAYYRDKDACYADNVKALQDVYYFFIYSKNFPSISEFKPMEEFLKLEKIA</sequence>
<evidence type="ECO:0000313" key="2">
    <source>
        <dbReference type="EMBL" id="WLP85359.1"/>
    </source>
</evidence>
<evidence type="ECO:0000256" key="1">
    <source>
        <dbReference type="SAM" id="SignalP"/>
    </source>
</evidence>
<feature type="chain" id="PRO_5046448498" description="Lipoprotein" evidence="1">
    <location>
        <begin position="20"/>
        <end position="579"/>
    </location>
</feature>
<accession>A0ABY9H9T9</accession>
<name>A0ABY9H9T9_9MOLU</name>
<keyword evidence="1" id="KW-0732">Signal</keyword>
<organism evidence="2 3">
    <name type="scientific">Mycoplasma seminis</name>
    <dbReference type="NCBI Taxonomy" id="512749"/>
    <lineage>
        <taxon>Bacteria</taxon>
        <taxon>Bacillati</taxon>
        <taxon>Mycoplasmatota</taxon>
        <taxon>Mollicutes</taxon>
        <taxon>Mycoplasmataceae</taxon>
        <taxon>Mycoplasma</taxon>
    </lineage>
</organism>
<dbReference type="PROSITE" id="PS51257">
    <property type="entry name" value="PROKAR_LIPOPROTEIN"/>
    <property type="match status" value="1"/>
</dbReference>
<feature type="signal peptide" evidence="1">
    <location>
        <begin position="1"/>
        <end position="19"/>
    </location>
</feature>
<reference evidence="2" key="1">
    <citation type="submission" date="2023-08" db="EMBL/GenBank/DDBJ databases">
        <title>Complete genome sequence of Mycoplasma seminis 2200.</title>
        <authorList>
            <person name="Spergser J."/>
        </authorList>
    </citation>
    <scope>NUCLEOTIDE SEQUENCE [LARGE SCALE GENOMIC DNA]</scope>
    <source>
        <strain evidence="2">2200</strain>
    </source>
</reference>